<dbReference type="SUPFAM" id="SSF50249">
    <property type="entry name" value="Nucleic acid-binding proteins"/>
    <property type="match status" value="1"/>
</dbReference>
<dbReference type="InterPro" id="IPR012340">
    <property type="entry name" value="NA-bd_OB-fold"/>
</dbReference>
<organism evidence="2 3">
    <name type="scientific">Malus domestica</name>
    <name type="common">Apple</name>
    <name type="synonym">Pyrus malus</name>
    <dbReference type="NCBI Taxonomy" id="3750"/>
    <lineage>
        <taxon>Eukaryota</taxon>
        <taxon>Viridiplantae</taxon>
        <taxon>Streptophyta</taxon>
        <taxon>Embryophyta</taxon>
        <taxon>Tracheophyta</taxon>
        <taxon>Spermatophyta</taxon>
        <taxon>Magnoliopsida</taxon>
        <taxon>eudicotyledons</taxon>
        <taxon>Gunneridae</taxon>
        <taxon>Pentapetalae</taxon>
        <taxon>rosids</taxon>
        <taxon>fabids</taxon>
        <taxon>Rosales</taxon>
        <taxon>Rosaceae</taxon>
        <taxon>Amygdaloideae</taxon>
        <taxon>Maleae</taxon>
        <taxon>Malus</taxon>
    </lineage>
</organism>
<dbReference type="AlphaFoldDB" id="A0A498KJI4"/>
<evidence type="ECO:0000313" key="2">
    <source>
        <dbReference type="EMBL" id="RXI07627.1"/>
    </source>
</evidence>
<keyword evidence="1" id="KW-0472">Membrane</keyword>
<keyword evidence="1" id="KW-0812">Transmembrane</keyword>
<evidence type="ECO:0000313" key="3">
    <source>
        <dbReference type="Proteomes" id="UP000290289"/>
    </source>
</evidence>
<evidence type="ECO:0000256" key="1">
    <source>
        <dbReference type="SAM" id="Phobius"/>
    </source>
</evidence>
<reference evidence="2 3" key="1">
    <citation type="submission" date="2018-10" db="EMBL/GenBank/DDBJ databases">
        <title>A high-quality apple genome assembly.</title>
        <authorList>
            <person name="Hu J."/>
        </authorList>
    </citation>
    <scope>NUCLEOTIDE SEQUENCE [LARGE SCALE GENOMIC DNA]</scope>
    <source>
        <strain evidence="3">cv. HFTH1</strain>
        <tissue evidence="2">Young leaf</tissue>
    </source>
</reference>
<proteinExistence type="predicted"/>
<sequence length="483" mass="54781">METVKVTPIAELRLYTKAEKIKIRVCRIWKSSISATVRKYNNAVEASASDIDCELVALKIDAGSCYEIMNFRTIKIKGQYKVVPHETHVIFTGTKMFKNCLPSFHLSLNIDVIGHIIAVQQLESKQINQRIALGRKFSVSFVLCTKKKNCLLHCGQILHKLFKLSLPIIVVFTSLKVKIYLENIVLNSTGSSLFFIDPDIPEVNSYKSMFSTCKVPVKMLPPSSRKANEAKILRTARRVIIDKLVFLDPDLYKHLSNVLTHVMIGGTMFAIAMSNKCIRTHRLGNSSVINTPTKFQHHVNLILEDSTNEISALIIGKAGEKLFGMPCKDLVMNQRLIHQQQLPNEFLRLIGQKKIFHLRFGNRKNSFNSSDVLVYNVSDDPAIEPITPHILPRAVTVSSTTVSSSTSPSETSGESHKRKREFVRKALFTGSEQRYRFKLHSIIKSDTFILLPYVQIFISSSYLALLNIYLSRIFSLFLKTKFE</sequence>
<keyword evidence="1" id="KW-1133">Transmembrane helix</keyword>
<dbReference type="Proteomes" id="UP000290289">
    <property type="component" value="Chromosome 1"/>
</dbReference>
<protein>
    <submittedName>
        <fullName evidence="2">Uncharacterized protein</fullName>
    </submittedName>
</protein>
<dbReference type="EMBL" id="RDQH01000327">
    <property type="protein sequence ID" value="RXI07627.1"/>
    <property type="molecule type" value="Genomic_DNA"/>
</dbReference>
<accession>A0A498KJI4</accession>
<dbReference type="PANTHER" id="PTHR47165">
    <property type="entry name" value="OS03G0429900 PROTEIN"/>
    <property type="match status" value="1"/>
</dbReference>
<feature type="transmembrane region" description="Helical" evidence="1">
    <location>
        <begin position="448"/>
        <end position="470"/>
    </location>
</feature>
<name>A0A498KJI4_MALDO</name>
<dbReference type="Gene3D" id="2.40.50.140">
    <property type="entry name" value="Nucleic acid-binding proteins"/>
    <property type="match status" value="3"/>
</dbReference>
<keyword evidence="3" id="KW-1185">Reference proteome</keyword>
<comment type="caution">
    <text evidence="2">The sequence shown here is derived from an EMBL/GenBank/DDBJ whole genome shotgun (WGS) entry which is preliminary data.</text>
</comment>
<gene>
    <name evidence="2" type="ORF">DVH24_005400</name>
</gene>
<dbReference type="PANTHER" id="PTHR47165:SF4">
    <property type="entry name" value="OS03G0429900 PROTEIN"/>
    <property type="match status" value="1"/>
</dbReference>